<evidence type="ECO:0000313" key="2">
    <source>
        <dbReference type="EMBL" id="KAI5348775.1"/>
    </source>
</evidence>
<keyword evidence="1" id="KW-1133">Transmembrane helix</keyword>
<feature type="transmembrane region" description="Helical" evidence="1">
    <location>
        <begin position="7"/>
        <end position="25"/>
    </location>
</feature>
<protein>
    <submittedName>
        <fullName evidence="2">Uncharacterized protein</fullName>
    </submittedName>
</protein>
<evidence type="ECO:0000256" key="1">
    <source>
        <dbReference type="SAM" id="Phobius"/>
    </source>
</evidence>
<feature type="transmembrane region" description="Helical" evidence="1">
    <location>
        <begin position="104"/>
        <end position="128"/>
    </location>
</feature>
<feature type="transmembrane region" description="Helical" evidence="1">
    <location>
        <begin position="74"/>
        <end position="98"/>
    </location>
</feature>
<keyword evidence="3" id="KW-1185">Reference proteome</keyword>
<accession>A0AAD4ZK21</accession>
<dbReference type="EMBL" id="JAJFAZ020000001">
    <property type="protein sequence ID" value="KAI5348775.1"/>
    <property type="molecule type" value="Genomic_DNA"/>
</dbReference>
<feature type="transmembrane region" description="Helical" evidence="1">
    <location>
        <begin position="31"/>
        <end position="53"/>
    </location>
</feature>
<comment type="caution">
    <text evidence="2">The sequence shown here is derived from an EMBL/GenBank/DDBJ whole genome shotgun (WGS) entry which is preliminary data.</text>
</comment>
<dbReference type="Proteomes" id="UP001054821">
    <property type="component" value="Chromosome 1"/>
</dbReference>
<evidence type="ECO:0000313" key="3">
    <source>
        <dbReference type="Proteomes" id="UP001054821"/>
    </source>
</evidence>
<sequence>MSFFEFVEVASAVITAVAPVVTVVLPVTAPAMAPVAAVAGAAVGVVVVVKNHIVSLEALPIAIRTMNKQRFLQAPVFPTIACSKILKVAAVSAAMLLLPKLIPAVVAAFLPCSAPLVVVGALVSVAVVRHVSKFGSNWTSIASSNGQTLKHVQVAFQYQSAAVRYIVSNRDLKCPMEFAFFMKDVPTDVYYNISNVGSH</sequence>
<keyword evidence="1" id="KW-0812">Transmembrane</keyword>
<dbReference type="AlphaFoldDB" id="A0AAD4ZK21"/>
<gene>
    <name evidence="2" type="ORF">L3X38_001662</name>
</gene>
<name>A0AAD4ZK21_PRUDU</name>
<organism evidence="2 3">
    <name type="scientific">Prunus dulcis</name>
    <name type="common">Almond</name>
    <name type="synonym">Amygdalus dulcis</name>
    <dbReference type="NCBI Taxonomy" id="3755"/>
    <lineage>
        <taxon>Eukaryota</taxon>
        <taxon>Viridiplantae</taxon>
        <taxon>Streptophyta</taxon>
        <taxon>Embryophyta</taxon>
        <taxon>Tracheophyta</taxon>
        <taxon>Spermatophyta</taxon>
        <taxon>Magnoliopsida</taxon>
        <taxon>eudicotyledons</taxon>
        <taxon>Gunneridae</taxon>
        <taxon>Pentapetalae</taxon>
        <taxon>rosids</taxon>
        <taxon>fabids</taxon>
        <taxon>Rosales</taxon>
        <taxon>Rosaceae</taxon>
        <taxon>Amygdaloideae</taxon>
        <taxon>Amygdaleae</taxon>
        <taxon>Prunus</taxon>
    </lineage>
</organism>
<keyword evidence="1" id="KW-0472">Membrane</keyword>
<reference evidence="2 3" key="1">
    <citation type="journal article" date="2022" name="G3 (Bethesda)">
        <title>Whole-genome sequence and methylome profiling of the almond [Prunus dulcis (Mill.) D.A. Webb] cultivar 'Nonpareil'.</title>
        <authorList>
            <person name="D'Amico-Willman K.M."/>
            <person name="Ouma W.Z."/>
            <person name="Meulia T."/>
            <person name="Sideli G.M."/>
            <person name="Gradziel T.M."/>
            <person name="Fresnedo-Ramirez J."/>
        </authorList>
    </citation>
    <scope>NUCLEOTIDE SEQUENCE [LARGE SCALE GENOMIC DNA]</scope>
    <source>
        <strain evidence="2">Clone GOH B32 T37-40</strain>
    </source>
</reference>
<proteinExistence type="predicted"/>